<feature type="compositionally biased region" description="Polar residues" evidence="6">
    <location>
        <begin position="1052"/>
        <end position="1068"/>
    </location>
</feature>
<dbReference type="Proteomes" id="UP000235649">
    <property type="component" value="Unassembled WGS sequence"/>
</dbReference>
<dbReference type="GO" id="GO:0007155">
    <property type="term" value="P:cell adhesion"/>
    <property type="evidence" value="ECO:0007669"/>
    <property type="project" value="InterPro"/>
</dbReference>
<dbReference type="InterPro" id="IPR008456">
    <property type="entry name" value="Collagen-bd_dom"/>
</dbReference>
<evidence type="ECO:0000313" key="10">
    <source>
        <dbReference type="Proteomes" id="UP000235649"/>
    </source>
</evidence>
<evidence type="ECO:0000259" key="8">
    <source>
        <dbReference type="PROSITE" id="PS50847"/>
    </source>
</evidence>
<accession>A0A2N7AXS3</accession>
<dbReference type="Gene3D" id="2.60.40.740">
    <property type="match status" value="1"/>
</dbReference>
<dbReference type="InterPro" id="IPR019931">
    <property type="entry name" value="LPXTG_anchor"/>
</dbReference>
<protein>
    <recommendedName>
        <fullName evidence="8">Gram-positive cocci surface proteins LPxTG domain-containing protein</fullName>
    </recommendedName>
</protein>
<keyword evidence="5" id="KW-0572">Peptidoglycan-anchor</keyword>
<evidence type="ECO:0000256" key="3">
    <source>
        <dbReference type="ARBA" id="ARBA00022525"/>
    </source>
</evidence>
<dbReference type="NCBIfam" id="TIGR01167">
    <property type="entry name" value="LPXTG_anchor"/>
    <property type="match status" value="1"/>
</dbReference>
<dbReference type="SUPFAM" id="SSF49478">
    <property type="entry name" value="Cna protein B-type domain"/>
    <property type="match status" value="7"/>
</dbReference>
<name>A0A2N7AXS3_9LACO</name>
<feature type="domain" description="Gram-positive cocci surface proteins LPxTG" evidence="8">
    <location>
        <begin position="1085"/>
        <end position="1117"/>
    </location>
</feature>
<dbReference type="InterPro" id="IPR008454">
    <property type="entry name" value="Collagen-bd_Cna-like_B-typ_dom"/>
</dbReference>
<dbReference type="EMBL" id="NIPR01000001">
    <property type="protein sequence ID" value="PMD73898.1"/>
    <property type="molecule type" value="Genomic_DNA"/>
</dbReference>
<dbReference type="CDD" id="cd00222">
    <property type="entry name" value="CollagenBindB"/>
    <property type="match status" value="6"/>
</dbReference>
<dbReference type="AlphaFoldDB" id="A0A2N7AXS3"/>
<feature type="compositionally biased region" description="Polar residues" evidence="6">
    <location>
        <begin position="172"/>
        <end position="188"/>
    </location>
</feature>
<keyword evidence="7" id="KW-1133">Transmembrane helix</keyword>
<feature type="compositionally biased region" description="Polar residues" evidence="6">
    <location>
        <begin position="575"/>
        <end position="596"/>
    </location>
</feature>
<gene>
    <name evidence="9" type="ORF">CBP76_00705</name>
</gene>
<dbReference type="PROSITE" id="PS50847">
    <property type="entry name" value="GRAM_POS_ANCHORING"/>
    <property type="match status" value="1"/>
</dbReference>
<feature type="region of interest" description="Disordered" evidence="6">
    <location>
        <begin position="575"/>
        <end position="603"/>
    </location>
</feature>
<dbReference type="Pfam" id="PF05738">
    <property type="entry name" value="Cna_B"/>
    <property type="match status" value="7"/>
</dbReference>
<feature type="region of interest" description="Disordered" evidence="6">
    <location>
        <begin position="1031"/>
        <end position="1068"/>
    </location>
</feature>
<dbReference type="Pfam" id="PF05737">
    <property type="entry name" value="Collagen_bind"/>
    <property type="match status" value="1"/>
</dbReference>
<evidence type="ECO:0000313" key="9">
    <source>
        <dbReference type="EMBL" id="PMD73898.1"/>
    </source>
</evidence>
<evidence type="ECO:0000256" key="2">
    <source>
        <dbReference type="ARBA" id="ARBA00022512"/>
    </source>
</evidence>
<dbReference type="Gene3D" id="2.60.40.1140">
    <property type="entry name" value="Collagen-binding surface protein Cna, B-type domain"/>
    <property type="match status" value="7"/>
</dbReference>
<dbReference type="InterPro" id="IPR041171">
    <property type="entry name" value="SDR_Ig"/>
</dbReference>
<dbReference type="InterPro" id="IPR011252">
    <property type="entry name" value="Fibrogen-bd_dom1"/>
</dbReference>
<keyword evidence="3" id="KW-0964">Secreted</keyword>
<evidence type="ECO:0000256" key="5">
    <source>
        <dbReference type="ARBA" id="ARBA00023088"/>
    </source>
</evidence>
<keyword evidence="10" id="KW-1185">Reference proteome</keyword>
<dbReference type="OrthoDB" id="1744455at2"/>
<keyword evidence="7" id="KW-0812">Transmembrane</keyword>
<keyword evidence="7" id="KW-0472">Membrane</keyword>
<evidence type="ECO:0000256" key="6">
    <source>
        <dbReference type="SAM" id="MobiDB-lite"/>
    </source>
</evidence>
<sequence>MFKKGNNIFSLLVIILSIFMTSFTNIVNADATSGKDWGNQLITKVQLQDANGTPQDSFGLEDTIQAYWEFTTPSGGVNDGDTMTVTVPKQLTITGDITTPQPVTETAGGKEVGTATLNKATRQVTITFNSYAAEKSKNTPVTGSFFVRTSWDKTQVTTGDKVPLDWNVTGAAETNTDSTTNSEVSTGSVPDPNETLYKYGSYMGSGDEIQWTVRVNYKGEEIKDAVYKDTIGENQTLLNDADHPISINSATADHTTGKITNDTTNKFADTKADTSDSGFTINLGDINQPVIIVYYTKITNLDNKSSSYSNTGDLLSNKDELQNITINQPNTTFGSDAHTSAEKTSVMGHKLWSVPSETVLPDSVKIDLLQNGTKYGDSQTITKDSNWSYVFNNLPKYDDNGTEYKYTVQEEPIAGFTATYDSTNYDITNIITPDKTQFKVTKIWHDGKNQDDHDPIEVGIFDGESKRPDGYPKNVELSKENGWSYTFTNLDSNTIWYVSEENIPSGYISTDSYNNGNTYDKTVTNTLATSLKVTKAWDDNDSASRPKSIQVQLYANDDNQGEKALGDPVTLNSDNSWSYTFGKNDSTNTTDPTNQLPKYDSSNKEITYTAKEVATPKGYTATNTYNTDHTEETITNKADSSTSPSDNKRSFTVNKIWSDNNDESSRPNSITVQLTANGTNQGDPITLKPDTDGNWTYTWNDLDKTDSDGKTINYSVTEEKVSGYDSNIDVTDAGATITNTKTATTPTDDKTDFKVTKSWNDNNSSKRPSSIQVQLLANGKNSGDSVTLDKSNNWTYDWKQLDKKANNKDINYTVSEITVPNGYSSSTTYNDDKTVATITNTLNSNPTPSDNKTHLTVSKKWSDNDNQDGLRPDSVKIQLLVNGKTGQTVELNAKNNWQYDFSNLDTDNTYSIKEISVPGYTSNIDTLDSTHVQIINTHTPNTNIHTNKSQLSVKKVWDDNNNQDNIRPANVTVHLLKNGLITGDPIILNADNNWSYIWKNLSEDDQYTIQEDSISGYVSSQVKSGNQVTITNTHTPTTTSTDENTNPLIPETPSTPDNSESFTPQNPMVPNVPYTHSSNNNGSLLPQTGSKESNIIYSISGLLILLILVLTFKKKRI</sequence>
<organism evidence="9 10">
    <name type="scientific">Companilactobacillus nuruki</name>
    <dbReference type="NCBI Taxonomy" id="1993540"/>
    <lineage>
        <taxon>Bacteria</taxon>
        <taxon>Bacillati</taxon>
        <taxon>Bacillota</taxon>
        <taxon>Bacilli</taxon>
        <taxon>Lactobacillales</taxon>
        <taxon>Lactobacillaceae</taxon>
        <taxon>Companilactobacillus</taxon>
    </lineage>
</organism>
<feature type="compositionally biased region" description="Low complexity" evidence="6">
    <location>
        <begin position="1031"/>
        <end position="1046"/>
    </location>
</feature>
<keyword evidence="2" id="KW-0134">Cell wall</keyword>
<evidence type="ECO:0000256" key="7">
    <source>
        <dbReference type="SAM" id="Phobius"/>
    </source>
</evidence>
<comment type="caution">
    <text evidence="9">The sequence shown here is derived from an EMBL/GenBank/DDBJ whole genome shotgun (WGS) entry which is preliminary data.</text>
</comment>
<dbReference type="Pfam" id="PF00746">
    <property type="entry name" value="Gram_pos_anchor"/>
    <property type="match status" value="1"/>
</dbReference>
<dbReference type="SUPFAM" id="SSF49401">
    <property type="entry name" value="Bacterial adhesins"/>
    <property type="match status" value="2"/>
</dbReference>
<dbReference type="Pfam" id="PF17961">
    <property type="entry name" value="Big_8"/>
    <property type="match status" value="1"/>
</dbReference>
<evidence type="ECO:0000256" key="4">
    <source>
        <dbReference type="ARBA" id="ARBA00022729"/>
    </source>
</evidence>
<proteinExistence type="predicted"/>
<feature type="transmembrane region" description="Helical" evidence="7">
    <location>
        <begin position="1095"/>
        <end position="1112"/>
    </location>
</feature>
<dbReference type="GO" id="GO:0005518">
    <property type="term" value="F:collagen binding"/>
    <property type="evidence" value="ECO:0007669"/>
    <property type="project" value="InterPro"/>
</dbReference>
<reference evidence="9 10" key="1">
    <citation type="submission" date="2017-05" db="EMBL/GenBank/DDBJ databases">
        <title>Lactobacillus nurukis nov., sp. nov., isolated from nuruk.</title>
        <authorList>
            <person name="Kim S.-J."/>
        </authorList>
    </citation>
    <scope>NUCLEOTIDE SEQUENCE [LARGE SCALE GENOMIC DNA]</scope>
    <source>
        <strain evidence="9 10">SYF10-1a</strain>
    </source>
</reference>
<evidence type="ECO:0000256" key="1">
    <source>
        <dbReference type="ARBA" id="ARBA00004168"/>
    </source>
</evidence>
<dbReference type="Gene3D" id="2.60.40.1280">
    <property type="match status" value="1"/>
</dbReference>
<dbReference type="InterPro" id="IPR008966">
    <property type="entry name" value="Adhesion_dom_sf"/>
</dbReference>
<feature type="region of interest" description="Disordered" evidence="6">
    <location>
        <begin position="172"/>
        <end position="192"/>
    </location>
</feature>
<keyword evidence="4" id="KW-0732">Signal</keyword>
<comment type="subcellular location">
    <subcellularLocation>
        <location evidence="1">Secreted</location>
        <location evidence="1">Cell wall</location>
        <topology evidence="1">Peptidoglycan-anchor</topology>
    </subcellularLocation>
</comment>
<dbReference type="RefSeq" id="WP_102195009.1">
    <property type="nucleotide sequence ID" value="NZ_NIPR01000001.1"/>
</dbReference>